<feature type="compositionally biased region" description="Basic residues" evidence="6">
    <location>
        <begin position="156"/>
        <end position="167"/>
    </location>
</feature>
<name>A0A9E7GD03_9LILI</name>
<gene>
    <name evidence="7" type="ORF">MUK42_06472</name>
</gene>
<dbReference type="Gene3D" id="1.10.510.10">
    <property type="entry name" value="Transferase(Phosphotransferase) domain 1"/>
    <property type="match status" value="1"/>
</dbReference>
<feature type="compositionally biased region" description="Low complexity" evidence="6">
    <location>
        <begin position="38"/>
        <end position="52"/>
    </location>
</feature>
<reference evidence="7" key="1">
    <citation type="submission" date="2022-05" db="EMBL/GenBank/DDBJ databases">
        <title>The Musa troglodytarum L. genome provides insights into the mechanism of non-climacteric behaviour and enrichment of carotenoids.</title>
        <authorList>
            <person name="Wang J."/>
        </authorList>
    </citation>
    <scope>NUCLEOTIDE SEQUENCE</scope>
    <source>
        <tissue evidence="7">Leaf</tissue>
    </source>
</reference>
<protein>
    <submittedName>
        <fullName evidence="7">CBL-interacting serine threonine-protein kinase 11</fullName>
    </submittedName>
</protein>
<dbReference type="InterPro" id="IPR011009">
    <property type="entry name" value="Kinase-like_dom_sf"/>
</dbReference>
<keyword evidence="3" id="KW-0547">Nucleotide-binding</keyword>
<dbReference type="PANTHER" id="PTHR43895:SF151">
    <property type="entry name" value="CBL-INTERACTING SERINE_THREONINE-PROTEIN KINASE 11"/>
    <property type="match status" value="1"/>
</dbReference>
<keyword evidence="4 7" id="KW-0418">Kinase</keyword>
<dbReference type="Proteomes" id="UP001055439">
    <property type="component" value="Chromosome 6"/>
</dbReference>
<keyword evidence="5" id="KW-0067">ATP-binding</keyword>
<accession>A0A9E7GD03</accession>
<evidence type="ECO:0000313" key="8">
    <source>
        <dbReference type="Proteomes" id="UP001055439"/>
    </source>
</evidence>
<proteinExistence type="predicted"/>
<dbReference type="GO" id="GO:0004674">
    <property type="term" value="F:protein serine/threonine kinase activity"/>
    <property type="evidence" value="ECO:0007669"/>
    <property type="project" value="UniProtKB-KW"/>
</dbReference>
<evidence type="ECO:0000256" key="6">
    <source>
        <dbReference type="SAM" id="MobiDB-lite"/>
    </source>
</evidence>
<dbReference type="PANTHER" id="PTHR43895">
    <property type="entry name" value="CALCIUM/CALMODULIN-DEPENDENT PROTEIN KINASE KINASE-RELATED"/>
    <property type="match status" value="1"/>
</dbReference>
<dbReference type="AlphaFoldDB" id="A0A9E7GD03"/>
<dbReference type="SUPFAM" id="SSF56112">
    <property type="entry name" value="Protein kinase-like (PK-like)"/>
    <property type="match status" value="1"/>
</dbReference>
<organism evidence="7 8">
    <name type="scientific">Musa troglodytarum</name>
    <name type="common">fe'i banana</name>
    <dbReference type="NCBI Taxonomy" id="320322"/>
    <lineage>
        <taxon>Eukaryota</taxon>
        <taxon>Viridiplantae</taxon>
        <taxon>Streptophyta</taxon>
        <taxon>Embryophyta</taxon>
        <taxon>Tracheophyta</taxon>
        <taxon>Spermatophyta</taxon>
        <taxon>Magnoliopsida</taxon>
        <taxon>Liliopsida</taxon>
        <taxon>Zingiberales</taxon>
        <taxon>Musaceae</taxon>
        <taxon>Musa</taxon>
    </lineage>
</organism>
<feature type="compositionally biased region" description="Low complexity" evidence="6">
    <location>
        <begin position="1"/>
        <end position="16"/>
    </location>
</feature>
<dbReference type="GO" id="GO:0005524">
    <property type="term" value="F:ATP binding"/>
    <property type="evidence" value="ECO:0007669"/>
    <property type="project" value="UniProtKB-KW"/>
</dbReference>
<sequence>PRSYSASTSWAASSAAAPPPRSTTPATSPLGHGVAIKPSAGSGTPTSSASTSCLPPAPKCTSSSSSPRTASSFPVSRTAAAFRRTSAAESSASSSPPSPTAFPKPSSTGTLSRRTNSSTTPVTSRSPTSGSPPLAAPLPRAMTVTTSSKPNAVHQRTWRRKSYRGRRREGTTGGKAEIWSCGVILFVLNAGYRPFNDPNLTSPYRKIYRDHHRCPRWTSLAPSPAFSTPIAPPASPSMASAMPPGSLEVSTRTVMGIKRDVTPAHVDDVIAPG</sequence>
<dbReference type="EMBL" id="CP097508">
    <property type="protein sequence ID" value="URE10032.1"/>
    <property type="molecule type" value="Genomic_DNA"/>
</dbReference>
<evidence type="ECO:0000313" key="7">
    <source>
        <dbReference type="EMBL" id="URE10032.1"/>
    </source>
</evidence>
<feature type="compositionally biased region" description="Low complexity" evidence="6">
    <location>
        <begin position="103"/>
        <end position="133"/>
    </location>
</feature>
<evidence type="ECO:0000256" key="3">
    <source>
        <dbReference type="ARBA" id="ARBA00022741"/>
    </source>
</evidence>
<evidence type="ECO:0000256" key="5">
    <source>
        <dbReference type="ARBA" id="ARBA00022840"/>
    </source>
</evidence>
<feature type="region of interest" description="Disordered" evidence="6">
    <location>
        <begin position="1"/>
        <end position="172"/>
    </location>
</feature>
<feature type="compositionally biased region" description="Low complexity" evidence="6">
    <location>
        <begin position="59"/>
        <end position="95"/>
    </location>
</feature>
<feature type="non-terminal residue" evidence="7">
    <location>
        <position position="1"/>
    </location>
</feature>
<keyword evidence="2" id="KW-0808">Transferase</keyword>
<keyword evidence="8" id="KW-1185">Reference proteome</keyword>
<evidence type="ECO:0000256" key="1">
    <source>
        <dbReference type="ARBA" id="ARBA00022527"/>
    </source>
</evidence>
<dbReference type="GO" id="GO:0007165">
    <property type="term" value="P:signal transduction"/>
    <property type="evidence" value="ECO:0007669"/>
    <property type="project" value="TreeGrafter"/>
</dbReference>
<evidence type="ECO:0000256" key="4">
    <source>
        <dbReference type="ARBA" id="ARBA00022777"/>
    </source>
</evidence>
<evidence type="ECO:0000256" key="2">
    <source>
        <dbReference type="ARBA" id="ARBA00022679"/>
    </source>
</evidence>
<keyword evidence="1" id="KW-0723">Serine/threonine-protein kinase</keyword>